<keyword evidence="7" id="KW-1185">Reference proteome</keyword>
<dbReference type="PANTHER" id="PTHR30055">
    <property type="entry name" value="HTH-TYPE TRANSCRIPTIONAL REGULATOR RUTR"/>
    <property type="match status" value="1"/>
</dbReference>
<evidence type="ECO:0000256" key="1">
    <source>
        <dbReference type="ARBA" id="ARBA00023015"/>
    </source>
</evidence>
<organism evidence="6 7">
    <name type="scientific">Pseudonocardia ailaonensis</name>
    <dbReference type="NCBI Taxonomy" id="367279"/>
    <lineage>
        <taxon>Bacteria</taxon>
        <taxon>Bacillati</taxon>
        <taxon>Actinomycetota</taxon>
        <taxon>Actinomycetes</taxon>
        <taxon>Pseudonocardiales</taxon>
        <taxon>Pseudonocardiaceae</taxon>
        <taxon>Pseudonocardia</taxon>
    </lineage>
</organism>
<dbReference type="Pfam" id="PF17754">
    <property type="entry name" value="TetR_C_14"/>
    <property type="match status" value="1"/>
</dbReference>
<feature type="DNA-binding region" description="H-T-H motif" evidence="4">
    <location>
        <begin position="28"/>
        <end position="47"/>
    </location>
</feature>
<evidence type="ECO:0000256" key="2">
    <source>
        <dbReference type="ARBA" id="ARBA00023125"/>
    </source>
</evidence>
<evidence type="ECO:0000259" key="5">
    <source>
        <dbReference type="PROSITE" id="PS50977"/>
    </source>
</evidence>
<gene>
    <name evidence="6" type="ORF">GCM10009836_62080</name>
</gene>
<dbReference type="PROSITE" id="PS50977">
    <property type="entry name" value="HTH_TETR_2"/>
    <property type="match status" value="1"/>
</dbReference>
<dbReference type="InterPro" id="IPR050109">
    <property type="entry name" value="HTH-type_TetR-like_transc_reg"/>
</dbReference>
<name>A0ABN2NLQ2_9PSEU</name>
<reference evidence="6 7" key="1">
    <citation type="journal article" date="2019" name="Int. J. Syst. Evol. Microbiol.">
        <title>The Global Catalogue of Microorganisms (GCM) 10K type strain sequencing project: providing services to taxonomists for standard genome sequencing and annotation.</title>
        <authorList>
            <consortium name="The Broad Institute Genomics Platform"/>
            <consortium name="The Broad Institute Genome Sequencing Center for Infectious Disease"/>
            <person name="Wu L."/>
            <person name="Ma J."/>
        </authorList>
    </citation>
    <scope>NUCLEOTIDE SEQUENCE [LARGE SCALE GENOMIC DNA]</scope>
    <source>
        <strain evidence="6 7">JCM 16009</strain>
    </source>
</reference>
<dbReference type="SUPFAM" id="SSF46689">
    <property type="entry name" value="Homeodomain-like"/>
    <property type="match status" value="1"/>
</dbReference>
<evidence type="ECO:0000313" key="7">
    <source>
        <dbReference type="Proteomes" id="UP001500449"/>
    </source>
</evidence>
<dbReference type="Proteomes" id="UP001500449">
    <property type="component" value="Unassembled WGS sequence"/>
</dbReference>
<comment type="caution">
    <text evidence="6">The sequence shown here is derived from an EMBL/GenBank/DDBJ whole genome shotgun (WGS) entry which is preliminary data.</text>
</comment>
<feature type="domain" description="HTH tetR-type" evidence="5">
    <location>
        <begin position="5"/>
        <end position="65"/>
    </location>
</feature>
<keyword evidence="2 4" id="KW-0238">DNA-binding</keyword>
<proteinExistence type="predicted"/>
<keyword evidence="1" id="KW-0805">Transcription regulation</keyword>
<dbReference type="InterPro" id="IPR001647">
    <property type="entry name" value="HTH_TetR"/>
</dbReference>
<dbReference type="InterPro" id="IPR009057">
    <property type="entry name" value="Homeodomain-like_sf"/>
</dbReference>
<keyword evidence="3" id="KW-0804">Transcription</keyword>
<sequence>MPGRRVSRREISDVATALFLERGFDEVTVAEVARAAGVVEKTVFNHFPTKESLVLDREDRWAAAVRAAVAGPEPVDAAVALIVADLDDLLGGALGPGDAQAVSALIARTPALRAAAAVTAERITDVAAAGLAERTGRDPDDPRILLLATAVVALWRVQLRSLARHVGRADLRERVLGDVRAAATLARKLQ</sequence>
<dbReference type="PRINTS" id="PR00455">
    <property type="entry name" value="HTHTETR"/>
</dbReference>
<dbReference type="Gene3D" id="1.10.10.60">
    <property type="entry name" value="Homeodomain-like"/>
    <property type="match status" value="1"/>
</dbReference>
<accession>A0ABN2NLQ2</accession>
<evidence type="ECO:0000256" key="3">
    <source>
        <dbReference type="ARBA" id="ARBA00023163"/>
    </source>
</evidence>
<dbReference type="RefSeq" id="WP_344425211.1">
    <property type="nucleotide sequence ID" value="NZ_BAAAQK010000025.1"/>
</dbReference>
<dbReference type="InterPro" id="IPR041347">
    <property type="entry name" value="MftR_C"/>
</dbReference>
<dbReference type="PANTHER" id="PTHR30055:SF234">
    <property type="entry name" value="HTH-TYPE TRANSCRIPTIONAL REGULATOR BETI"/>
    <property type="match status" value="1"/>
</dbReference>
<evidence type="ECO:0000256" key="4">
    <source>
        <dbReference type="PROSITE-ProRule" id="PRU00335"/>
    </source>
</evidence>
<dbReference type="EMBL" id="BAAAQK010000025">
    <property type="protein sequence ID" value="GAA1872747.1"/>
    <property type="molecule type" value="Genomic_DNA"/>
</dbReference>
<protein>
    <submittedName>
        <fullName evidence="6">TetR/AcrR family transcriptional regulator</fullName>
    </submittedName>
</protein>
<dbReference type="Gene3D" id="1.10.357.10">
    <property type="entry name" value="Tetracycline Repressor, domain 2"/>
    <property type="match status" value="1"/>
</dbReference>
<evidence type="ECO:0000313" key="6">
    <source>
        <dbReference type="EMBL" id="GAA1872747.1"/>
    </source>
</evidence>
<dbReference type="Pfam" id="PF00440">
    <property type="entry name" value="TetR_N"/>
    <property type="match status" value="1"/>
</dbReference>